<reference evidence="4 5" key="1">
    <citation type="submission" date="2019-01" db="EMBL/GenBank/DDBJ databases">
        <title>Lacunisphaera sp. strain TWA-58.</title>
        <authorList>
            <person name="Chen W.-M."/>
        </authorList>
    </citation>
    <scope>NUCLEOTIDE SEQUENCE [LARGE SCALE GENOMIC DNA]</scope>
    <source>
        <strain evidence="4 5">TWA-58</strain>
    </source>
</reference>
<dbReference type="InterPro" id="IPR029058">
    <property type="entry name" value="AB_hydrolase_fold"/>
</dbReference>
<feature type="signal peptide" evidence="2">
    <location>
        <begin position="1"/>
        <end position="20"/>
    </location>
</feature>
<dbReference type="InterPro" id="IPR001375">
    <property type="entry name" value="Peptidase_S9_cat"/>
</dbReference>
<evidence type="ECO:0000259" key="3">
    <source>
        <dbReference type="Pfam" id="PF00326"/>
    </source>
</evidence>
<keyword evidence="2" id="KW-0732">Signal</keyword>
<dbReference type="AlphaFoldDB" id="A0A4Q1C5Z8"/>
<feature type="domain" description="Peptidase S9 prolyl oligopeptidase catalytic" evidence="3">
    <location>
        <begin position="444"/>
        <end position="657"/>
    </location>
</feature>
<organism evidence="4 5">
    <name type="scientific">Oleiharenicola lentus</name>
    <dbReference type="NCBI Taxonomy" id="2508720"/>
    <lineage>
        <taxon>Bacteria</taxon>
        <taxon>Pseudomonadati</taxon>
        <taxon>Verrucomicrobiota</taxon>
        <taxon>Opitutia</taxon>
        <taxon>Opitutales</taxon>
        <taxon>Opitutaceae</taxon>
        <taxon>Oleiharenicola</taxon>
    </lineage>
</organism>
<evidence type="ECO:0000256" key="1">
    <source>
        <dbReference type="ARBA" id="ARBA00022801"/>
    </source>
</evidence>
<dbReference type="GO" id="GO:0004252">
    <property type="term" value="F:serine-type endopeptidase activity"/>
    <property type="evidence" value="ECO:0007669"/>
    <property type="project" value="TreeGrafter"/>
</dbReference>
<feature type="chain" id="PRO_5020830596" evidence="2">
    <location>
        <begin position="21"/>
        <end position="659"/>
    </location>
</feature>
<dbReference type="SUPFAM" id="SSF53474">
    <property type="entry name" value="alpha/beta-Hydrolases"/>
    <property type="match status" value="1"/>
</dbReference>
<dbReference type="EMBL" id="SDHX01000002">
    <property type="protein sequence ID" value="RXK53861.1"/>
    <property type="molecule type" value="Genomic_DNA"/>
</dbReference>
<keyword evidence="1" id="KW-0378">Hydrolase</keyword>
<dbReference type="OrthoDB" id="108903at2"/>
<dbReference type="GO" id="GO:0006508">
    <property type="term" value="P:proteolysis"/>
    <property type="evidence" value="ECO:0007669"/>
    <property type="project" value="InterPro"/>
</dbReference>
<dbReference type="PANTHER" id="PTHR42776">
    <property type="entry name" value="SERINE PEPTIDASE S9 FAMILY MEMBER"/>
    <property type="match status" value="1"/>
</dbReference>
<evidence type="ECO:0000313" key="4">
    <source>
        <dbReference type="EMBL" id="RXK53861.1"/>
    </source>
</evidence>
<evidence type="ECO:0000256" key="2">
    <source>
        <dbReference type="SAM" id="SignalP"/>
    </source>
</evidence>
<sequence length="659" mass="73725">MRFPRLFALMWMLPAVWAAAEMIPLEKFTQDTRFSRASLSPDGRYIACLQMLNGDPWLMILDLETKQTARVNPGVTRSGLRKEVASFRWVSDRRISFVTTVWDGQSLTGVSAVDCDGKNWAAFAGPDVDPTDPQPLLATKIIHSFNDAEQNVLMLDQGFFEGSDLVYPDVVRVSTRTAQVRTVVKNPGNVVGWVPDREGVVRLGVTRDGLKHGVIYRENEQAKWRTMPLSDAEAGRISPLGFDYDGKKLIVVANNEQKRRAVYYYDVEAGKLGDVIASHPEFDIIPERGAPGVDGVSLSGPVMSELTESVVGIRYITDGPRLHWFDPGFAALQGGLDRLLPNTVNLIVSRSRDEKRFLVLAFSDRDPGTYYLVDLKSAKPEVSKLTERMPGLPVAAMAPMYPVKYRARDDEAIHGYLTLPPGAGRTNLPVVIMPHGGPFVRDSWQFHPLVQFLANRGYAVFQMNFRGSPGYGTEFYRKGRREIGRGMQDDIEDGTRWLIQQGLADPQRIAIVGGSYGGYAALFALGNSPELYRCGVSINGVTDWTDITKERKGEEYRYAYLFFREWIGDPKLAPEFLAEISPVNFAAKISAPVFIVQGKEDRTVPPKQARKMITALEKAGRPPQELFLANEGHSFKDEKSRTRLYGEIERFLAKHLAPR</sequence>
<accession>A0A4Q1C5Z8</accession>
<name>A0A4Q1C5Z8_9BACT</name>
<dbReference type="RefSeq" id="WP_129049893.1">
    <property type="nucleotide sequence ID" value="NZ_SDHX01000002.1"/>
</dbReference>
<comment type="caution">
    <text evidence="4">The sequence shown here is derived from an EMBL/GenBank/DDBJ whole genome shotgun (WGS) entry which is preliminary data.</text>
</comment>
<evidence type="ECO:0000313" key="5">
    <source>
        <dbReference type="Proteomes" id="UP000290218"/>
    </source>
</evidence>
<dbReference type="SUPFAM" id="SSF82171">
    <property type="entry name" value="DPP6 N-terminal domain-like"/>
    <property type="match status" value="1"/>
</dbReference>
<protein>
    <submittedName>
        <fullName evidence="4">S9 family peptidase</fullName>
    </submittedName>
</protein>
<keyword evidence="5" id="KW-1185">Reference proteome</keyword>
<dbReference type="PANTHER" id="PTHR42776:SF27">
    <property type="entry name" value="DIPEPTIDYL PEPTIDASE FAMILY MEMBER 6"/>
    <property type="match status" value="1"/>
</dbReference>
<proteinExistence type="predicted"/>
<gene>
    <name evidence="4" type="ORF">ESB00_19460</name>
</gene>
<dbReference type="Pfam" id="PF00326">
    <property type="entry name" value="Peptidase_S9"/>
    <property type="match status" value="1"/>
</dbReference>
<dbReference type="Proteomes" id="UP000290218">
    <property type="component" value="Unassembled WGS sequence"/>
</dbReference>
<dbReference type="Gene3D" id="3.40.50.1820">
    <property type="entry name" value="alpha/beta hydrolase"/>
    <property type="match status" value="1"/>
</dbReference>